<dbReference type="RefSeq" id="WP_210805630.1">
    <property type="nucleotide sequence ID" value="NZ_JAGQDG010000001.1"/>
</dbReference>
<evidence type="ECO:0000256" key="1">
    <source>
        <dbReference type="SAM" id="MobiDB-lite"/>
    </source>
</evidence>
<protein>
    <submittedName>
        <fullName evidence="2">NAD(P)/FAD-dependent oxidoreductase</fullName>
    </submittedName>
</protein>
<comment type="caution">
    <text evidence="2">The sequence shown here is derived from an EMBL/GenBank/DDBJ whole genome shotgun (WGS) entry which is preliminary data.</text>
</comment>
<keyword evidence="3" id="KW-1185">Reference proteome</keyword>
<dbReference type="PROSITE" id="PS51318">
    <property type="entry name" value="TAT"/>
    <property type="match status" value="1"/>
</dbReference>
<name>A0ABS5DSG4_9BURK</name>
<dbReference type="Pfam" id="PF13450">
    <property type="entry name" value="NAD_binding_8"/>
    <property type="match status" value="1"/>
</dbReference>
<gene>
    <name evidence="2" type="ORF">KAK11_02030</name>
</gene>
<evidence type="ECO:0000313" key="2">
    <source>
        <dbReference type="EMBL" id="MBQ0934089.1"/>
    </source>
</evidence>
<evidence type="ECO:0000313" key="3">
    <source>
        <dbReference type="Proteomes" id="UP000672097"/>
    </source>
</evidence>
<reference evidence="2 3" key="1">
    <citation type="submission" date="2021-04" db="EMBL/GenBank/DDBJ databases">
        <title>The genome sequence of type strain Ideonella paludis KCTC 32238.</title>
        <authorList>
            <person name="Liu Y."/>
        </authorList>
    </citation>
    <scope>NUCLEOTIDE SEQUENCE [LARGE SCALE GENOMIC DNA]</scope>
    <source>
        <strain evidence="2 3">KCTC 32238</strain>
    </source>
</reference>
<proteinExistence type="predicted"/>
<dbReference type="Proteomes" id="UP000672097">
    <property type="component" value="Unassembled WGS sequence"/>
</dbReference>
<dbReference type="InterPro" id="IPR036188">
    <property type="entry name" value="FAD/NAD-bd_sf"/>
</dbReference>
<accession>A0ABS5DSG4</accession>
<dbReference type="Gene3D" id="3.50.50.60">
    <property type="entry name" value="FAD/NAD(P)-binding domain"/>
    <property type="match status" value="1"/>
</dbReference>
<dbReference type="EMBL" id="JAGQDG010000001">
    <property type="protein sequence ID" value="MBQ0934089.1"/>
    <property type="molecule type" value="Genomic_DNA"/>
</dbReference>
<feature type="region of interest" description="Disordered" evidence="1">
    <location>
        <begin position="31"/>
        <end position="58"/>
    </location>
</feature>
<dbReference type="InterPro" id="IPR006311">
    <property type="entry name" value="TAT_signal"/>
</dbReference>
<organism evidence="2 3">
    <name type="scientific">Ideonella paludis</name>
    <dbReference type="NCBI Taxonomy" id="1233411"/>
    <lineage>
        <taxon>Bacteria</taxon>
        <taxon>Pseudomonadati</taxon>
        <taxon>Pseudomonadota</taxon>
        <taxon>Betaproteobacteria</taxon>
        <taxon>Burkholderiales</taxon>
        <taxon>Sphaerotilaceae</taxon>
        <taxon>Ideonella</taxon>
    </lineage>
</organism>
<dbReference type="SUPFAM" id="SSF51905">
    <property type="entry name" value="FAD/NAD(P)-binding domain"/>
    <property type="match status" value="1"/>
</dbReference>
<sequence length="644" mass="70934">MRWPHITRRDFLEGVALGAAAPALLAQERQEPLVREEGQTDAARHQAHRWRDAPEAHRAAPALAEDGMEDLVVVGAGLSGLAGAWWFQQLERRQGREPRILLLDAAEHLGGHAHRNEFLSRSGERLVGYGGSQSLDSPGLFSPAVNAVLQGVGIDLKRFDSEFFDHGWHERHGLKGHALVFEPGVWPQAAQPTVLPPRRAQAQRLWAAALPMAPSAQADLLRLLNSVEDVLPQARSPRQRRDALARISYRQFLLRVWRLHPQVAQYFQQDTEAYFGVGIDQVNALDAWAAGMPGFAGLPLGEQPEPRLSPSAQQLLQGADRYIYHFPDGNHGVVRALLRSLNPAALPGQGLESLVDTPLNMAALQAPASAVRLRLQHTVVQVQHDGPVASAPSVRLEVLDGQGQRRQVRARRVVLACWHRAVARMSEEIPPAQRQALADQVKTPLIYANVLLSNWRPFARAGWSGLRSVGGFWPEASLDFPVNMGAARASPGPDHPILLHLAKVVLPTEAQGLPPRQQAHLGRQQLQAWRTEDLLAPAMHLLRSALGPYGFQDQDVEAVTFNRWAHGYAYEYMHGADAYWPQGPLPCELARQGWGRVAIANSDAGAFAYAHSAIDQATRAISELLPEAQLPRWAQRPGPYRAAT</sequence>